<organism evidence="2 3">
    <name type="scientific">Bradyrhizobium guangdongense</name>
    <dbReference type="NCBI Taxonomy" id="1325090"/>
    <lineage>
        <taxon>Bacteria</taxon>
        <taxon>Pseudomonadati</taxon>
        <taxon>Pseudomonadota</taxon>
        <taxon>Alphaproteobacteria</taxon>
        <taxon>Hyphomicrobiales</taxon>
        <taxon>Nitrobacteraceae</taxon>
        <taxon>Bradyrhizobium</taxon>
    </lineage>
</organism>
<gene>
    <name evidence="2" type="ORF">XH86_00650</name>
</gene>
<name>A0ABX6U7P2_9BRAD</name>
<keyword evidence="3" id="KW-1185">Reference proteome</keyword>
<evidence type="ECO:0000256" key="1">
    <source>
        <dbReference type="SAM" id="MobiDB-lite"/>
    </source>
</evidence>
<reference evidence="2 3" key="1">
    <citation type="submission" date="2018-06" db="EMBL/GenBank/DDBJ databases">
        <title>Comparative genomics of rhizobia nodulating Arachis hypogaea in China.</title>
        <authorList>
            <person name="Li Y."/>
        </authorList>
    </citation>
    <scope>NUCLEOTIDE SEQUENCE [LARGE SCALE GENOMIC DNA]</scope>
    <source>
        <strain evidence="2 3">CCBAU 51658</strain>
    </source>
</reference>
<accession>A0ABX6U7P2</accession>
<evidence type="ECO:0000313" key="2">
    <source>
        <dbReference type="EMBL" id="QOZ57413.1"/>
    </source>
</evidence>
<dbReference type="Proteomes" id="UP000593880">
    <property type="component" value="Chromosome"/>
</dbReference>
<dbReference type="EMBL" id="CP030057">
    <property type="protein sequence ID" value="QOZ57413.1"/>
    <property type="molecule type" value="Genomic_DNA"/>
</dbReference>
<sequence>MAVLPASWSCPAEAGHPVRRDLSIEPQQPRRTGSPAFAGDDTEWLAILHPISATAARMRAMSCGRDRR</sequence>
<evidence type="ECO:0000313" key="3">
    <source>
        <dbReference type="Proteomes" id="UP000593880"/>
    </source>
</evidence>
<protein>
    <submittedName>
        <fullName evidence="2">Uncharacterized protein</fullName>
    </submittedName>
</protein>
<proteinExistence type="predicted"/>
<feature type="region of interest" description="Disordered" evidence="1">
    <location>
        <begin position="1"/>
        <end position="38"/>
    </location>
</feature>